<evidence type="ECO:0000313" key="1">
    <source>
        <dbReference type="EMBL" id="CAE6479221.1"/>
    </source>
</evidence>
<comment type="caution">
    <text evidence="1">The sequence shown here is derived from an EMBL/GenBank/DDBJ whole genome shotgun (WGS) entry which is preliminary data.</text>
</comment>
<protein>
    <submittedName>
        <fullName evidence="1">Uncharacterized protein</fullName>
    </submittedName>
</protein>
<evidence type="ECO:0000313" key="2">
    <source>
        <dbReference type="Proteomes" id="UP000663843"/>
    </source>
</evidence>
<name>A0A8H3CGI0_9AGAM</name>
<accession>A0A8H3CGI0</accession>
<organism evidence="1 2">
    <name type="scientific">Rhizoctonia solani</name>
    <dbReference type="NCBI Taxonomy" id="456999"/>
    <lineage>
        <taxon>Eukaryota</taxon>
        <taxon>Fungi</taxon>
        <taxon>Dikarya</taxon>
        <taxon>Basidiomycota</taxon>
        <taxon>Agaricomycotina</taxon>
        <taxon>Agaricomycetes</taxon>
        <taxon>Cantharellales</taxon>
        <taxon>Ceratobasidiaceae</taxon>
        <taxon>Rhizoctonia</taxon>
    </lineage>
</organism>
<reference evidence="1" key="1">
    <citation type="submission" date="2021-01" db="EMBL/GenBank/DDBJ databases">
        <authorList>
            <person name="Kaushik A."/>
        </authorList>
    </citation>
    <scope>NUCLEOTIDE SEQUENCE</scope>
    <source>
        <strain evidence="1">AG2-2IIIB</strain>
    </source>
</reference>
<dbReference type="EMBL" id="CAJMWT010003807">
    <property type="protein sequence ID" value="CAE6479221.1"/>
    <property type="molecule type" value="Genomic_DNA"/>
</dbReference>
<sequence length="251" mass="27818">MPTHSRPQLRSKKTSIIVLDDRGSDELPASIVQCFIQNTMYGRGLLAGYGLTSPARKSRRTVVQELTEGPRLCEQLNDLHLEIVVFISILQQFPEYCGTLMFALLFTQPDGKNEASFLHLENVSLHRRPQAGVYTARMQGQVRLPSFALFALERASGSSAKELKAGTKITLYARAPFGLNAPDWKHSHKMTPILERAYAPSLASHSRIGITAGITVWPHCPLADTSETHTVNHPSSNAPYWFKFCTTIVGA</sequence>
<proteinExistence type="predicted"/>
<dbReference type="Proteomes" id="UP000663843">
    <property type="component" value="Unassembled WGS sequence"/>
</dbReference>
<gene>
    <name evidence="1" type="ORF">RDB_LOCUS115802</name>
</gene>
<dbReference type="AlphaFoldDB" id="A0A8H3CGI0"/>